<dbReference type="SUPFAM" id="SSF56935">
    <property type="entry name" value="Porins"/>
    <property type="match status" value="1"/>
</dbReference>
<feature type="signal peptide" evidence="9">
    <location>
        <begin position="1"/>
        <end position="20"/>
    </location>
</feature>
<keyword evidence="7 8" id="KW-0998">Cell outer membrane</keyword>
<dbReference type="GO" id="GO:0015344">
    <property type="term" value="F:siderophore uptake transmembrane transporter activity"/>
    <property type="evidence" value="ECO:0007669"/>
    <property type="project" value="TreeGrafter"/>
</dbReference>
<evidence type="ECO:0000256" key="1">
    <source>
        <dbReference type="ARBA" id="ARBA00004571"/>
    </source>
</evidence>
<feature type="domain" description="TonB-dependent receptor plug" evidence="10">
    <location>
        <begin position="170"/>
        <end position="239"/>
    </location>
</feature>
<evidence type="ECO:0000256" key="6">
    <source>
        <dbReference type="ARBA" id="ARBA00023136"/>
    </source>
</evidence>
<dbReference type="GO" id="GO:0009279">
    <property type="term" value="C:cell outer membrane"/>
    <property type="evidence" value="ECO:0007669"/>
    <property type="project" value="UniProtKB-SubCell"/>
</dbReference>
<dbReference type="Pfam" id="PF07715">
    <property type="entry name" value="Plug"/>
    <property type="match status" value="1"/>
</dbReference>
<dbReference type="InterPro" id="IPR037066">
    <property type="entry name" value="Plug_dom_sf"/>
</dbReference>
<feature type="domain" description="Outer membrane protein beta-barrel" evidence="11">
    <location>
        <begin position="391"/>
        <end position="839"/>
    </location>
</feature>
<comment type="subcellular location">
    <subcellularLocation>
        <location evidence="1 8">Cell outer membrane</location>
        <topology evidence="1 8">Multi-pass membrane protein</topology>
    </subcellularLocation>
</comment>
<organism evidence="12 13">
    <name type="scientific">Arachidicoccus soli</name>
    <dbReference type="NCBI Taxonomy" id="2341117"/>
    <lineage>
        <taxon>Bacteria</taxon>
        <taxon>Pseudomonadati</taxon>
        <taxon>Bacteroidota</taxon>
        <taxon>Chitinophagia</taxon>
        <taxon>Chitinophagales</taxon>
        <taxon>Chitinophagaceae</taxon>
        <taxon>Arachidicoccus</taxon>
    </lineage>
</organism>
<dbReference type="AlphaFoldDB" id="A0A386HQI9"/>
<dbReference type="EMBL" id="CP032489">
    <property type="protein sequence ID" value="AYD48043.1"/>
    <property type="molecule type" value="Genomic_DNA"/>
</dbReference>
<evidence type="ECO:0000256" key="7">
    <source>
        <dbReference type="ARBA" id="ARBA00023237"/>
    </source>
</evidence>
<dbReference type="PANTHER" id="PTHR30069:SF29">
    <property type="entry name" value="HEMOGLOBIN AND HEMOGLOBIN-HAPTOGLOBIN-BINDING PROTEIN 1-RELATED"/>
    <property type="match status" value="1"/>
</dbReference>
<keyword evidence="13" id="KW-1185">Reference proteome</keyword>
<dbReference type="InterPro" id="IPR012910">
    <property type="entry name" value="Plug_dom"/>
</dbReference>
<dbReference type="OrthoDB" id="905812at2"/>
<dbReference type="InterPro" id="IPR041700">
    <property type="entry name" value="OMP_b-brl_3"/>
</dbReference>
<evidence type="ECO:0000256" key="2">
    <source>
        <dbReference type="ARBA" id="ARBA00022448"/>
    </source>
</evidence>
<sequence>MKPKFFIVLTSLFLSFSTFAQNSPNPAMQMSANPQKEGTVTGTVIDANTKSPIASASVFIFKEEVDSATKNVKEMLLSSIISKKNGSFSAAGLPISAKLKVKVMVVGHDDFEKIFSLTRENNTLDIGQAAMVPTNSKLATVTVNTTAAQYFKMGVDRKIFDVSKSLVSTGQTAQEVMAQIPSVDVDIDGNVSLRGATPQIFIDGRPTTLELDQIPSDIIDKVELITNPSAKYDASGGGGGIINIVLKKNRSSGYNGGVTVGMDTRGSTRVGGDFNLRQGKFNIFARGMYHGRNDYSTNTSDRNNLNDTSIIQKGNTLSKGSFKFFNLGTDYLLDSRNTISVAGTYVQGVFNQDQPQTIDSLAGENPFSYNKLNSKSSFQFKHLNGELSYKHNFSEDGKHNISFDGNYSRATTSTSTNLITSTFSDPDYTNPTRPNILANTLGNGVTKYLTLQSDYTNPITKNSKIEAGVRAAIRNFTNNSFQYSDSTGTAQNISEMTLNEKASSRYKYKDEVFAAYGTFSSKIGENFSYQLGLRAESSNYNGTNYNIAGTTATPFNVKYPISLFPSAYLTYTIAQGQDIQLNYSRKINRPSFFQLLPVYNFSDPYNVSVGNAGLKPEFTNQYELSYDNSYNSGGNFLVSLYMRHTTDLITNYQYIDSTLNPGNNTVVNTYANATSSSTYGLELTNKITLLHFWDLTANVNFFNSIINGSNLTGTAKNERFSWFGKLNNNFTLPHGYSIQLSGEYHAKTVLPNNSGGGHHGGFGFQPIGSAQGYILPNTDIDAAVKKDWKFKGGNTLSFTAAINDIFASNYNKSYSVTPYMIQNTSRLRNPQVVRFTLSYRFGQIDKSLFKRKVQPSNNDNSGDMSGGM</sequence>
<dbReference type="PROSITE" id="PS52016">
    <property type="entry name" value="TONB_DEPENDENT_REC_3"/>
    <property type="match status" value="1"/>
</dbReference>
<comment type="similarity">
    <text evidence="8">Belongs to the TonB-dependent receptor family.</text>
</comment>
<dbReference type="Gene3D" id="2.170.130.10">
    <property type="entry name" value="TonB-dependent receptor, plug domain"/>
    <property type="match status" value="1"/>
</dbReference>
<keyword evidence="5 9" id="KW-0732">Signal</keyword>
<gene>
    <name evidence="12" type="ORF">D6B99_10850</name>
</gene>
<name>A0A386HQI9_9BACT</name>
<dbReference type="Gene3D" id="2.40.170.20">
    <property type="entry name" value="TonB-dependent receptor, beta-barrel domain"/>
    <property type="match status" value="1"/>
</dbReference>
<feature type="chain" id="PRO_5017206630" evidence="9">
    <location>
        <begin position="21"/>
        <end position="868"/>
    </location>
</feature>
<evidence type="ECO:0000256" key="9">
    <source>
        <dbReference type="SAM" id="SignalP"/>
    </source>
</evidence>
<dbReference type="Proteomes" id="UP000266118">
    <property type="component" value="Chromosome"/>
</dbReference>
<keyword evidence="3 8" id="KW-1134">Transmembrane beta strand</keyword>
<evidence type="ECO:0000256" key="3">
    <source>
        <dbReference type="ARBA" id="ARBA00022452"/>
    </source>
</evidence>
<dbReference type="GO" id="GO:0044718">
    <property type="term" value="P:siderophore transmembrane transport"/>
    <property type="evidence" value="ECO:0007669"/>
    <property type="project" value="TreeGrafter"/>
</dbReference>
<dbReference type="KEGG" id="ark:D6B99_10850"/>
<evidence type="ECO:0000256" key="4">
    <source>
        <dbReference type="ARBA" id="ARBA00022692"/>
    </source>
</evidence>
<protein>
    <submittedName>
        <fullName evidence="12">TonB-dependent receptor</fullName>
    </submittedName>
</protein>
<dbReference type="RefSeq" id="WP_119988131.1">
    <property type="nucleotide sequence ID" value="NZ_CP032489.1"/>
</dbReference>
<evidence type="ECO:0000256" key="5">
    <source>
        <dbReference type="ARBA" id="ARBA00022729"/>
    </source>
</evidence>
<evidence type="ECO:0000256" key="8">
    <source>
        <dbReference type="PROSITE-ProRule" id="PRU01360"/>
    </source>
</evidence>
<evidence type="ECO:0000313" key="12">
    <source>
        <dbReference type="EMBL" id="AYD48043.1"/>
    </source>
</evidence>
<keyword evidence="6 8" id="KW-0472">Membrane</keyword>
<keyword evidence="2 8" id="KW-0813">Transport</keyword>
<dbReference type="Pfam" id="PF14905">
    <property type="entry name" value="OMP_b-brl_3"/>
    <property type="match status" value="1"/>
</dbReference>
<proteinExistence type="inferred from homology"/>
<dbReference type="InterPro" id="IPR036942">
    <property type="entry name" value="Beta-barrel_TonB_sf"/>
</dbReference>
<reference evidence="12 13" key="1">
    <citation type="submission" date="2018-09" db="EMBL/GenBank/DDBJ databases">
        <title>Arachidicoccus sp. nov., a bacterium isolated from soil.</title>
        <authorList>
            <person name="Weon H.-Y."/>
            <person name="Kwon S.-W."/>
            <person name="Lee S.A."/>
        </authorList>
    </citation>
    <scope>NUCLEOTIDE SEQUENCE [LARGE SCALE GENOMIC DNA]</scope>
    <source>
        <strain evidence="12 13">KIS59-12</strain>
    </source>
</reference>
<accession>A0A386HQI9</accession>
<dbReference type="InterPro" id="IPR039426">
    <property type="entry name" value="TonB-dep_rcpt-like"/>
</dbReference>
<keyword evidence="4 8" id="KW-0812">Transmembrane</keyword>
<evidence type="ECO:0000259" key="10">
    <source>
        <dbReference type="Pfam" id="PF07715"/>
    </source>
</evidence>
<evidence type="ECO:0000313" key="13">
    <source>
        <dbReference type="Proteomes" id="UP000266118"/>
    </source>
</evidence>
<evidence type="ECO:0000259" key="11">
    <source>
        <dbReference type="Pfam" id="PF14905"/>
    </source>
</evidence>
<keyword evidence="12" id="KW-0675">Receptor</keyword>
<dbReference type="PANTHER" id="PTHR30069">
    <property type="entry name" value="TONB-DEPENDENT OUTER MEMBRANE RECEPTOR"/>
    <property type="match status" value="1"/>
</dbReference>